<name>J3KVY6_ORYBR</name>
<dbReference type="HOGENOM" id="CLU_1920318_0_0_1"/>
<feature type="region of interest" description="Disordered" evidence="1">
    <location>
        <begin position="1"/>
        <end position="57"/>
    </location>
</feature>
<organism evidence="2">
    <name type="scientific">Oryza brachyantha</name>
    <name type="common">malo sina</name>
    <dbReference type="NCBI Taxonomy" id="4533"/>
    <lineage>
        <taxon>Eukaryota</taxon>
        <taxon>Viridiplantae</taxon>
        <taxon>Streptophyta</taxon>
        <taxon>Embryophyta</taxon>
        <taxon>Tracheophyta</taxon>
        <taxon>Spermatophyta</taxon>
        <taxon>Magnoliopsida</taxon>
        <taxon>Liliopsida</taxon>
        <taxon>Poales</taxon>
        <taxon>Poaceae</taxon>
        <taxon>BOP clade</taxon>
        <taxon>Oryzoideae</taxon>
        <taxon>Oryzeae</taxon>
        <taxon>Oryzinae</taxon>
        <taxon>Oryza</taxon>
    </lineage>
</organism>
<sequence length="132" mass="15550">MNKQLCHPSDEPFIGVKRSSTSEPKRNQRLIQSRTTNQETKYRSSKRDLKHHDSLASTKTGLQYQKYIEKPASETHTVTKKKLNYAYTERLERLWIKRAMKSTSTPREGERWKNYCLMLLMCEGLQEEGVLL</sequence>
<dbReference type="Gramene" id="OB01G11420.1">
    <property type="protein sequence ID" value="OB01G11420.1"/>
    <property type="gene ID" value="OB01G11420"/>
</dbReference>
<dbReference type="EnsemblPlants" id="OB01G11420.1">
    <property type="protein sequence ID" value="OB01G11420.1"/>
    <property type="gene ID" value="OB01G11420"/>
</dbReference>
<dbReference type="AlphaFoldDB" id="J3KVY6"/>
<accession>J3KVY6</accession>
<keyword evidence="3" id="KW-1185">Reference proteome</keyword>
<protein>
    <submittedName>
        <fullName evidence="2">Uncharacterized protein</fullName>
    </submittedName>
</protein>
<feature type="compositionally biased region" description="Basic and acidic residues" evidence="1">
    <location>
        <begin position="40"/>
        <end position="54"/>
    </location>
</feature>
<proteinExistence type="predicted"/>
<reference evidence="2" key="2">
    <citation type="submission" date="2013-04" db="UniProtKB">
        <authorList>
            <consortium name="EnsemblPlants"/>
        </authorList>
    </citation>
    <scope>IDENTIFICATION</scope>
</reference>
<dbReference type="Proteomes" id="UP000006038">
    <property type="component" value="Chromosome 1"/>
</dbReference>
<feature type="compositionally biased region" description="Polar residues" evidence="1">
    <location>
        <begin position="29"/>
        <end position="39"/>
    </location>
</feature>
<evidence type="ECO:0000313" key="2">
    <source>
        <dbReference type="EnsemblPlants" id="OB01G11420.1"/>
    </source>
</evidence>
<evidence type="ECO:0000256" key="1">
    <source>
        <dbReference type="SAM" id="MobiDB-lite"/>
    </source>
</evidence>
<evidence type="ECO:0000313" key="3">
    <source>
        <dbReference type="Proteomes" id="UP000006038"/>
    </source>
</evidence>
<reference evidence="2" key="1">
    <citation type="journal article" date="2013" name="Nat. Commun.">
        <title>Whole-genome sequencing of Oryza brachyantha reveals mechanisms underlying Oryza genome evolution.</title>
        <authorList>
            <person name="Chen J."/>
            <person name="Huang Q."/>
            <person name="Gao D."/>
            <person name="Wang J."/>
            <person name="Lang Y."/>
            <person name="Liu T."/>
            <person name="Li B."/>
            <person name="Bai Z."/>
            <person name="Luis Goicoechea J."/>
            <person name="Liang C."/>
            <person name="Chen C."/>
            <person name="Zhang W."/>
            <person name="Sun S."/>
            <person name="Liao Y."/>
            <person name="Zhang X."/>
            <person name="Yang L."/>
            <person name="Song C."/>
            <person name="Wang M."/>
            <person name="Shi J."/>
            <person name="Liu G."/>
            <person name="Liu J."/>
            <person name="Zhou H."/>
            <person name="Zhou W."/>
            <person name="Yu Q."/>
            <person name="An N."/>
            <person name="Chen Y."/>
            <person name="Cai Q."/>
            <person name="Wang B."/>
            <person name="Liu B."/>
            <person name="Min J."/>
            <person name="Huang Y."/>
            <person name="Wu H."/>
            <person name="Li Z."/>
            <person name="Zhang Y."/>
            <person name="Yin Y."/>
            <person name="Song W."/>
            <person name="Jiang J."/>
            <person name="Jackson S.A."/>
            <person name="Wing R.A."/>
            <person name="Wang J."/>
            <person name="Chen M."/>
        </authorList>
    </citation>
    <scope>NUCLEOTIDE SEQUENCE [LARGE SCALE GENOMIC DNA]</scope>
    <source>
        <strain evidence="2">cv. IRGC 101232</strain>
    </source>
</reference>